<keyword evidence="4" id="KW-1185">Reference proteome</keyword>
<dbReference type="Gene3D" id="1.20.1270.180">
    <property type="match status" value="1"/>
</dbReference>
<dbReference type="PANTHER" id="PTHR39176">
    <property type="entry name" value="PERIPLASMIC PROTEIN-RELATED"/>
    <property type="match status" value="1"/>
</dbReference>
<evidence type="ECO:0000259" key="2">
    <source>
        <dbReference type="Pfam" id="PF07007"/>
    </source>
</evidence>
<evidence type="ECO:0000256" key="1">
    <source>
        <dbReference type="SAM" id="MobiDB-lite"/>
    </source>
</evidence>
<dbReference type="InterPro" id="IPR009739">
    <property type="entry name" value="LprI-like_N"/>
</dbReference>
<dbReference type="RefSeq" id="WP_012859848.1">
    <property type="nucleotide sequence ID" value="NC_013517.1"/>
</dbReference>
<dbReference type="HOGENOM" id="CLU_1401584_0_0_0"/>
<dbReference type="AlphaFoldDB" id="D1ALY1"/>
<accession>D1ALY1</accession>
<dbReference type="PANTHER" id="PTHR39176:SF1">
    <property type="entry name" value="PERIPLASMIC PROTEIN"/>
    <property type="match status" value="1"/>
</dbReference>
<dbReference type="Pfam" id="PF07007">
    <property type="entry name" value="LprI"/>
    <property type="match status" value="1"/>
</dbReference>
<sequence>MRRNNTALIVIIAGIFLFLLLAVGSLAYAVFVNGSKTTAVETAKSEKTDDEEDKETGDTARTEKKTEKPKESKVTLAELKEKKAKNNEYSDNLAIRMKPIHRSYTGGDLDYENTDQINEWGGAWDDELNAVYQALMKKLTPSQQEELRTEQRKWIKQRDAKLNESGDHLVNADLFYNLTMDRTYELAELYDKVK</sequence>
<evidence type="ECO:0000313" key="3">
    <source>
        <dbReference type="EMBL" id="ACZ07249.1"/>
    </source>
</evidence>
<name>D1ALY1_SEBTE</name>
<reference evidence="3 4" key="2">
    <citation type="journal article" date="2010" name="Stand. Genomic Sci.">
        <title>Complete genome sequence of Sebaldella termitidis type strain (NCTC 11300).</title>
        <authorList>
            <person name="Harmon-Smith M."/>
            <person name="Celia L."/>
            <person name="Chertkov O."/>
            <person name="Lapidus A."/>
            <person name="Copeland A."/>
            <person name="Glavina Del Rio T."/>
            <person name="Nolan M."/>
            <person name="Lucas S."/>
            <person name="Tice H."/>
            <person name="Cheng J.F."/>
            <person name="Han C."/>
            <person name="Detter J.C."/>
            <person name="Bruce D."/>
            <person name="Goodwin L."/>
            <person name="Pitluck S."/>
            <person name="Pati A."/>
            <person name="Liolios K."/>
            <person name="Ivanova N."/>
            <person name="Mavromatis K."/>
            <person name="Mikhailova N."/>
            <person name="Chen A."/>
            <person name="Palaniappan K."/>
            <person name="Land M."/>
            <person name="Hauser L."/>
            <person name="Chang Y.J."/>
            <person name="Jeffries C.D."/>
            <person name="Brettin T."/>
            <person name="Goker M."/>
            <person name="Beck B."/>
            <person name="Bristow J."/>
            <person name="Eisen J.A."/>
            <person name="Markowitz V."/>
            <person name="Hugenholtz P."/>
            <person name="Kyrpides N.C."/>
            <person name="Klenk H.P."/>
            <person name="Chen F."/>
        </authorList>
    </citation>
    <scope>NUCLEOTIDE SEQUENCE [LARGE SCALE GENOMIC DNA]</scope>
    <source>
        <strain evidence="4">ATCC 33386 / NCTC 11300</strain>
    </source>
</reference>
<gene>
    <name evidence="3" type="ordered locus">Sterm_0365</name>
</gene>
<protein>
    <recommendedName>
        <fullName evidence="2">Lysozyme inhibitor LprI-like N-terminal domain-containing protein</fullName>
    </recommendedName>
</protein>
<dbReference type="eggNOG" id="COG3755">
    <property type="taxonomic scope" value="Bacteria"/>
</dbReference>
<feature type="region of interest" description="Disordered" evidence="1">
    <location>
        <begin position="39"/>
        <end position="81"/>
    </location>
</feature>
<evidence type="ECO:0000313" key="4">
    <source>
        <dbReference type="Proteomes" id="UP000000845"/>
    </source>
</evidence>
<dbReference type="KEGG" id="str:Sterm_0365"/>
<dbReference type="Proteomes" id="UP000000845">
    <property type="component" value="Chromosome"/>
</dbReference>
<organism evidence="3 4">
    <name type="scientific">Sebaldella termitidis (strain ATCC 33386 / NCTC 11300)</name>
    <dbReference type="NCBI Taxonomy" id="526218"/>
    <lineage>
        <taxon>Bacteria</taxon>
        <taxon>Fusobacteriati</taxon>
        <taxon>Fusobacteriota</taxon>
        <taxon>Fusobacteriia</taxon>
        <taxon>Fusobacteriales</taxon>
        <taxon>Leptotrichiaceae</taxon>
        <taxon>Sebaldella</taxon>
    </lineage>
</organism>
<dbReference type="EMBL" id="CP001739">
    <property type="protein sequence ID" value="ACZ07249.1"/>
    <property type="molecule type" value="Genomic_DNA"/>
</dbReference>
<feature type="domain" description="Lysozyme inhibitor LprI-like N-terminal" evidence="2">
    <location>
        <begin position="122"/>
        <end position="186"/>
    </location>
</feature>
<reference evidence="4" key="1">
    <citation type="submission" date="2009-09" db="EMBL/GenBank/DDBJ databases">
        <title>The complete chromosome of Sebaldella termitidis ATCC 33386.</title>
        <authorList>
            <consortium name="US DOE Joint Genome Institute (JGI-PGF)"/>
            <person name="Lucas S."/>
            <person name="Copeland A."/>
            <person name="Lapidus A."/>
            <person name="Glavina del Rio T."/>
            <person name="Dalin E."/>
            <person name="Tice H."/>
            <person name="Bruce D."/>
            <person name="Goodwin L."/>
            <person name="Pitluck S."/>
            <person name="Kyrpides N."/>
            <person name="Mavromatis K."/>
            <person name="Ivanova N."/>
            <person name="Mikhailova N."/>
            <person name="Sims D."/>
            <person name="Meincke L."/>
            <person name="Brettin T."/>
            <person name="Detter J.C."/>
            <person name="Han C."/>
            <person name="Larimer F."/>
            <person name="Land M."/>
            <person name="Hauser L."/>
            <person name="Markowitz V."/>
            <person name="Cheng J.F."/>
            <person name="Hugenholtz P."/>
            <person name="Woyke T."/>
            <person name="Wu D."/>
            <person name="Eisen J.A."/>
        </authorList>
    </citation>
    <scope>NUCLEOTIDE SEQUENCE [LARGE SCALE GENOMIC DNA]</scope>
    <source>
        <strain evidence="4">ATCC 33386 / NCTC 11300</strain>
    </source>
</reference>
<proteinExistence type="predicted"/>
<feature type="compositionally biased region" description="Basic and acidic residues" evidence="1">
    <location>
        <begin position="56"/>
        <end position="81"/>
    </location>
</feature>